<feature type="compositionally biased region" description="Polar residues" evidence="1">
    <location>
        <begin position="357"/>
        <end position="372"/>
    </location>
</feature>
<dbReference type="AlphaFoldDB" id="A3LYW3"/>
<proteinExistence type="predicted"/>
<evidence type="ECO:0000313" key="2">
    <source>
        <dbReference type="EMBL" id="ABN68050.2"/>
    </source>
</evidence>
<name>A3LYW3_PICST</name>
<dbReference type="eggNOG" id="ENOG502T49U">
    <property type="taxonomic scope" value="Eukaryota"/>
</dbReference>
<dbReference type="InParanoid" id="A3LYW3"/>
<feature type="compositionally biased region" description="Basic and acidic residues" evidence="1">
    <location>
        <begin position="300"/>
        <end position="315"/>
    </location>
</feature>
<dbReference type="OrthoDB" id="4094291at2759"/>
<dbReference type="GeneID" id="4840471"/>
<gene>
    <name evidence="2" type="ORF">PICST_85054</name>
</gene>
<evidence type="ECO:0000256" key="1">
    <source>
        <dbReference type="SAM" id="MobiDB-lite"/>
    </source>
</evidence>
<feature type="compositionally biased region" description="Acidic residues" evidence="1">
    <location>
        <begin position="262"/>
        <end position="283"/>
    </location>
</feature>
<reference evidence="2 3" key="1">
    <citation type="journal article" date="2007" name="Nat. Biotechnol.">
        <title>Genome sequence of the lignocellulose-bioconverting and xylose-fermenting yeast Pichia stipitis.</title>
        <authorList>
            <person name="Jeffries T.W."/>
            <person name="Grigoriev I.V."/>
            <person name="Grimwood J."/>
            <person name="Laplaza J.M."/>
            <person name="Aerts A."/>
            <person name="Salamov A."/>
            <person name="Schmutz J."/>
            <person name="Lindquist E."/>
            <person name="Dehal P."/>
            <person name="Shapiro H."/>
            <person name="Jin Y.S."/>
            <person name="Passoth V."/>
            <person name="Richardson P.M."/>
        </authorList>
    </citation>
    <scope>NUCLEOTIDE SEQUENCE [LARGE SCALE GENOMIC DNA]</scope>
    <source>
        <strain evidence="3">ATCC 58785 / CBS 6054 / NBRC 10063 / NRRL Y-11545</strain>
    </source>
</reference>
<organism evidence="2 3">
    <name type="scientific">Scheffersomyces stipitis (strain ATCC 58785 / CBS 6054 / NBRC 10063 / NRRL Y-11545)</name>
    <name type="common">Yeast</name>
    <name type="synonym">Pichia stipitis</name>
    <dbReference type="NCBI Taxonomy" id="322104"/>
    <lineage>
        <taxon>Eukaryota</taxon>
        <taxon>Fungi</taxon>
        <taxon>Dikarya</taxon>
        <taxon>Ascomycota</taxon>
        <taxon>Saccharomycotina</taxon>
        <taxon>Pichiomycetes</taxon>
        <taxon>Debaryomycetaceae</taxon>
        <taxon>Scheffersomyces</taxon>
    </lineage>
</organism>
<dbReference type="RefSeq" id="XP_001386079.2">
    <property type="nucleotide sequence ID" value="XM_001386042.1"/>
</dbReference>
<dbReference type="EMBL" id="CP000501">
    <property type="protein sequence ID" value="ABN68050.2"/>
    <property type="molecule type" value="Genomic_DNA"/>
</dbReference>
<dbReference type="KEGG" id="pic:PICST_85054"/>
<dbReference type="OMA" id="NSENREW"/>
<dbReference type="HOGENOM" id="CLU_060786_1_0_1"/>
<accession>A3LYW3</accession>
<protein>
    <submittedName>
        <fullName evidence="2">Uncharacterized protein</fullName>
    </submittedName>
</protein>
<dbReference type="Proteomes" id="UP000002258">
    <property type="component" value="Chromosome 7"/>
</dbReference>
<feature type="region of interest" description="Disordered" evidence="1">
    <location>
        <begin position="262"/>
        <end position="384"/>
    </location>
</feature>
<sequence>MEEKIIALSSSLSKTAETYGSARELLESSRVLSNEKSPIDDEGISRLQESKKKFILDSFRVSKVQKEYKEWERRQTDSFVKNEITAYNKTISESARLNIKVDKLMRDYEILHGSVKLPSFTFSIETLKKFGNDEFLGNLQKDENGEYPSKIHLHQVFSADSKSSLPFPDFQVFYDLVNLEFRLRTEKRIKYEILVLIRNQIAVNNTKWTARDNHLSDFIGKRLYSEISEIEKIRVSEAQMKENESDESEYDPEDNIVQEIEEEEEHDEREQDEDEEEEEEEVEKNDHEELAQAESDENEPAVREEEGEYEAKEHEALEEDGEEEEEEEEKEKEDEEEPNEDIDISQDEEEPSVPIPQISSTRRSSRLRGNQKSEADSDDDMLIG</sequence>
<keyword evidence="3" id="KW-1185">Reference proteome</keyword>
<evidence type="ECO:0000313" key="3">
    <source>
        <dbReference type="Proteomes" id="UP000002258"/>
    </source>
</evidence>
<feature type="compositionally biased region" description="Acidic residues" evidence="1">
    <location>
        <begin position="316"/>
        <end position="351"/>
    </location>
</feature>